<dbReference type="PROSITE" id="PS51063">
    <property type="entry name" value="HTH_CRP_2"/>
    <property type="match status" value="1"/>
</dbReference>
<dbReference type="SMART" id="SM00100">
    <property type="entry name" value="cNMP"/>
    <property type="match status" value="1"/>
</dbReference>
<evidence type="ECO:0000256" key="1">
    <source>
        <dbReference type="ARBA" id="ARBA00023015"/>
    </source>
</evidence>
<dbReference type="KEGG" id="vgu:HYG85_22725"/>
<dbReference type="InterPro" id="IPR050397">
    <property type="entry name" value="Env_Response_Regulators"/>
</dbReference>
<dbReference type="SUPFAM" id="SSF51206">
    <property type="entry name" value="cAMP-binding domain-like"/>
    <property type="match status" value="1"/>
</dbReference>
<dbReference type="GO" id="GO:0003700">
    <property type="term" value="F:DNA-binding transcription factor activity"/>
    <property type="evidence" value="ECO:0007669"/>
    <property type="project" value="TreeGrafter"/>
</dbReference>
<dbReference type="RefSeq" id="WP_212691561.1">
    <property type="nucleotide sequence ID" value="NZ_CP058561.1"/>
</dbReference>
<evidence type="ECO:0000256" key="2">
    <source>
        <dbReference type="ARBA" id="ARBA00023125"/>
    </source>
</evidence>
<dbReference type="Pfam" id="PF00027">
    <property type="entry name" value="cNMP_binding"/>
    <property type="match status" value="1"/>
</dbReference>
<dbReference type="PANTHER" id="PTHR24567:SF58">
    <property type="entry name" value="CYCLIC AMP-BINDING REGULATORY PROTEIN"/>
    <property type="match status" value="1"/>
</dbReference>
<dbReference type="InterPro" id="IPR018490">
    <property type="entry name" value="cNMP-bd_dom_sf"/>
</dbReference>
<evidence type="ECO:0000259" key="5">
    <source>
        <dbReference type="PROSITE" id="PS51063"/>
    </source>
</evidence>
<dbReference type="EMBL" id="CP058561">
    <property type="protein sequence ID" value="QUH31588.1"/>
    <property type="molecule type" value="Genomic_DNA"/>
</dbReference>
<dbReference type="InterPro" id="IPR012318">
    <property type="entry name" value="HTH_CRP"/>
</dbReference>
<proteinExistence type="predicted"/>
<protein>
    <submittedName>
        <fullName evidence="6">Crp/Fnr family transcriptional regulator</fullName>
    </submittedName>
</protein>
<dbReference type="InterPro" id="IPR036390">
    <property type="entry name" value="WH_DNA-bd_sf"/>
</dbReference>
<dbReference type="AlphaFoldDB" id="A0A8J8MF01"/>
<dbReference type="GO" id="GO:0003677">
    <property type="term" value="F:DNA binding"/>
    <property type="evidence" value="ECO:0007669"/>
    <property type="project" value="UniProtKB-KW"/>
</dbReference>
<dbReference type="SMART" id="SM00419">
    <property type="entry name" value="HTH_CRP"/>
    <property type="match status" value="1"/>
</dbReference>
<dbReference type="Pfam" id="PF13545">
    <property type="entry name" value="HTH_Crp_2"/>
    <property type="match status" value="1"/>
</dbReference>
<evidence type="ECO:0000256" key="3">
    <source>
        <dbReference type="ARBA" id="ARBA00023163"/>
    </source>
</evidence>
<accession>A0A8J8MF01</accession>
<evidence type="ECO:0000313" key="7">
    <source>
        <dbReference type="Proteomes" id="UP000677305"/>
    </source>
</evidence>
<evidence type="ECO:0000259" key="4">
    <source>
        <dbReference type="PROSITE" id="PS50042"/>
    </source>
</evidence>
<dbReference type="SUPFAM" id="SSF46785">
    <property type="entry name" value="Winged helix' DNA-binding domain"/>
    <property type="match status" value="1"/>
</dbReference>
<feature type="domain" description="HTH crp-type" evidence="5">
    <location>
        <begin position="150"/>
        <end position="218"/>
    </location>
</feature>
<keyword evidence="7" id="KW-1185">Reference proteome</keyword>
<evidence type="ECO:0000313" key="6">
    <source>
        <dbReference type="EMBL" id="QUH31588.1"/>
    </source>
</evidence>
<dbReference type="PANTHER" id="PTHR24567">
    <property type="entry name" value="CRP FAMILY TRANSCRIPTIONAL REGULATORY PROTEIN"/>
    <property type="match status" value="1"/>
</dbReference>
<dbReference type="Gene3D" id="2.60.120.10">
    <property type="entry name" value="Jelly Rolls"/>
    <property type="match status" value="1"/>
</dbReference>
<reference evidence="6 7" key="1">
    <citation type="submission" date="2020-07" db="EMBL/GenBank/DDBJ databases">
        <title>Vallitalea guaymasensis genome.</title>
        <authorList>
            <person name="Postec A."/>
        </authorList>
    </citation>
    <scope>NUCLEOTIDE SEQUENCE [LARGE SCALE GENOMIC DNA]</scope>
    <source>
        <strain evidence="6 7">Ra1766G1</strain>
    </source>
</reference>
<dbReference type="PROSITE" id="PS50042">
    <property type="entry name" value="CNMP_BINDING_3"/>
    <property type="match status" value="1"/>
</dbReference>
<dbReference type="CDD" id="cd00038">
    <property type="entry name" value="CAP_ED"/>
    <property type="match status" value="1"/>
</dbReference>
<name>A0A8J8MF01_9FIRM</name>
<sequence>MENIITQLAGCELFNGFTLQEIEDLLQDINYNIKEYGKDEIIALEGEEAKDVGIVLSGTLTINKLYQDGKQMNVKQMLSGNLLGFALVFSDSTCYPSTLIAGVDTTIIFISHQDIIALCYANKLLLSNFLKIISNQLVFLSDKIKMINYSTIRKKVVNYLLREYDNQKSLLIRVSISRKEMAETLGVTRPALSNEMINMKKDGLIKYDNNIIEILDLNRLKDEI</sequence>
<feature type="domain" description="Cyclic nucleotide-binding" evidence="4">
    <location>
        <begin position="13"/>
        <end position="113"/>
    </location>
</feature>
<keyword evidence="1" id="KW-0805">Transcription regulation</keyword>
<gene>
    <name evidence="6" type="ORF">HYG85_22725</name>
</gene>
<dbReference type="GO" id="GO:0005829">
    <property type="term" value="C:cytosol"/>
    <property type="evidence" value="ECO:0007669"/>
    <property type="project" value="TreeGrafter"/>
</dbReference>
<dbReference type="Proteomes" id="UP000677305">
    <property type="component" value="Chromosome"/>
</dbReference>
<keyword evidence="3" id="KW-0804">Transcription</keyword>
<dbReference type="InterPro" id="IPR014710">
    <property type="entry name" value="RmlC-like_jellyroll"/>
</dbReference>
<keyword evidence="2" id="KW-0238">DNA-binding</keyword>
<organism evidence="6 7">
    <name type="scientific">Vallitalea guaymasensis</name>
    <dbReference type="NCBI Taxonomy" id="1185412"/>
    <lineage>
        <taxon>Bacteria</taxon>
        <taxon>Bacillati</taxon>
        <taxon>Bacillota</taxon>
        <taxon>Clostridia</taxon>
        <taxon>Lachnospirales</taxon>
        <taxon>Vallitaleaceae</taxon>
        <taxon>Vallitalea</taxon>
    </lineage>
</organism>
<dbReference type="InterPro" id="IPR000595">
    <property type="entry name" value="cNMP-bd_dom"/>
</dbReference>